<comment type="caution">
    <text evidence="1">The sequence shown here is derived from an EMBL/GenBank/DDBJ whole genome shotgun (WGS) entry which is preliminary data.</text>
</comment>
<dbReference type="OrthoDB" id="5869348at2759"/>
<accession>A0A9P1IH20</accession>
<evidence type="ECO:0000313" key="1">
    <source>
        <dbReference type="EMBL" id="CAI5444480.1"/>
    </source>
</evidence>
<organism evidence="1 2">
    <name type="scientific">Caenorhabditis angaria</name>
    <dbReference type="NCBI Taxonomy" id="860376"/>
    <lineage>
        <taxon>Eukaryota</taxon>
        <taxon>Metazoa</taxon>
        <taxon>Ecdysozoa</taxon>
        <taxon>Nematoda</taxon>
        <taxon>Chromadorea</taxon>
        <taxon>Rhabditida</taxon>
        <taxon>Rhabditina</taxon>
        <taxon>Rhabditomorpha</taxon>
        <taxon>Rhabditoidea</taxon>
        <taxon>Rhabditidae</taxon>
        <taxon>Peloderinae</taxon>
        <taxon>Caenorhabditis</taxon>
    </lineage>
</organism>
<dbReference type="SUPFAM" id="SSF56112">
    <property type="entry name" value="Protein kinase-like (PK-like)"/>
    <property type="match status" value="1"/>
</dbReference>
<keyword evidence="2" id="KW-1185">Reference proteome</keyword>
<sequence>METEKKSEKNPDVLHYKAGDKVFIENAPFRFRHDVKGEFGCVEARGFVDTNRFDFRFELKDKNASRIKNEGITLVRLNKNGSNRAIRIYQSGDVGNVHYLLTSRTGRCFADVLKDLHNLEPYVYTHIVRETFLSIQEIHEVNCAHFDIQPSSFSLSANTPSMIVFSGFTATVRLKLVQDYDKEKKVRIAQPNRFTSRRQHKGQRLGIADDFESWIYMIYEVVHDKKLEWATATNNLEMLYKKWLFLKEYTAPPINKDAEKKIRYMIDVIWSCNAYNTADVDGVLSALIKEWYDTSYQNGKKMPWEK</sequence>
<dbReference type="InterPro" id="IPR050235">
    <property type="entry name" value="CK1_Ser-Thr_kinase"/>
</dbReference>
<gene>
    <name evidence="1" type="ORF">CAMP_LOCUS7117</name>
</gene>
<evidence type="ECO:0000313" key="2">
    <source>
        <dbReference type="Proteomes" id="UP001152747"/>
    </source>
</evidence>
<dbReference type="EMBL" id="CANHGI010000003">
    <property type="protein sequence ID" value="CAI5444480.1"/>
    <property type="molecule type" value="Genomic_DNA"/>
</dbReference>
<dbReference type="AlphaFoldDB" id="A0A9P1IH20"/>
<proteinExistence type="predicted"/>
<dbReference type="Proteomes" id="UP001152747">
    <property type="component" value="Unassembled WGS sequence"/>
</dbReference>
<protein>
    <recommendedName>
        <fullName evidence="3">Protein kinase domain-containing protein</fullName>
    </recommendedName>
</protein>
<evidence type="ECO:0008006" key="3">
    <source>
        <dbReference type="Google" id="ProtNLM"/>
    </source>
</evidence>
<dbReference type="PANTHER" id="PTHR11909">
    <property type="entry name" value="CASEIN KINASE-RELATED"/>
    <property type="match status" value="1"/>
</dbReference>
<dbReference type="InterPro" id="IPR011009">
    <property type="entry name" value="Kinase-like_dom_sf"/>
</dbReference>
<name>A0A9P1IH20_9PELO</name>
<dbReference type="Gene3D" id="1.10.510.10">
    <property type="entry name" value="Transferase(Phosphotransferase) domain 1"/>
    <property type="match status" value="1"/>
</dbReference>
<reference evidence="1" key="1">
    <citation type="submission" date="2022-11" db="EMBL/GenBank/DDBJ databases">
        <authorList>
            <person name="Kikuchi T."/>
        </authorList>
    </citation>
    <scope>NUCLEOTIDE SEQUENCE</scope>
    <source>
        <strain evidence="1">PS1010</strain>
    </source>
</reference>